<reference evidence="1" key="1">
    <citation type="submission" date="2020-08" db="EMBL/GenBank/DDBJ databases">
        <title>Multicomponent nature underlies the extraordinary mechanical properties of spider dragline silk.</title>
        <authorList>
            <person name="Kono N."/>
            <person name="Nakamura H."/>
            <person name="Mori M."/>
            <person name="Yoshida Y."/>
            <person name="Ohtoshi R."/>
            <person name="Malay A.D."/>
            <person name="Moran D.A.P."/>
            <person name="Tomita M."/>
            <person name="Numata K."/>
            <person name="Arakawa K."/>
        </authorList>
    </citation>
    <scope>NUCLEOTIDE SEQUENCE</scope>
</reference>
<dbReference type="AlphaFoldDB" id="A0A8X6UUV3"/>
<dbReference type="EMBL" id="BMAU01021175">
    <property type="protein sequence ID" value="GFX93556.1"/>
    <property type="molecule type" value="Genomic_DNA"/>
</dbReference>
<protein>
    <submittedName>
        <fullName evidence="1">Uncharacterized protein</fullName>
    </submittedName>
</protein>
<keyword evidence="2" id="KW-1185">Reference proteome</keyword>
<dbReference type="Proteomes" id="UP000887159">
    <property type="component" value="Unassembled WGS sequence"/>
</dbReference>
<comment type="caution">
    <text evidence="1">The sequence shown here is derived from an EMBL/GenBank/DDBJ whole genome shotgun (WGS) entry which is preliminary data.</text>
</comment>
<evidence type="ECO:0000313" key="1">
    <source>
        <dbReference type="EMBL" id="GFX93556.1"/>
    </source>
</evidence>
<accession>A0A8X6UUV3</accession>
<sequence length="149" mass="17276">MIINDARLLVDNTPAHSTQGVVEDLKIEALKFCLQQPQCQVRAAGWYSGKFDDELCLVLWLDDQRIRDMEALDRGPNLILLSIKKCEDWKRCTPSTVARLMKLVQRFEEAGSLKDRVRSGRPSLRIISRRCKLTWPHRSPDLTPVNFWQ</sequence>
<proteinExistence type="predicted"/>
<gene>
    <name evidence="1" type="ORF">TNCV_1587341</name>
</gene>
<evidence type="ECO:0000313" key="2">
    <source>
        <dbReference type="Proteomes" id="UP000887159"/>
    </source>
</evidence>
<organism evidence="1 2">
    <name type="scientific">Trichonephila clavipes</name>
    <name type="common">Golden silk orbweaver</name>
    <name type="synonym">Nephila clavipes</name>
    <dbReference type="NCBI Taxonomy" id="2585209"/>
    <lineage>
        <taxon>Eukaryota</taxon>
        <taxon>Metazoa</taxon>
        <taxon>Ecdysozoa</taxon>
        <taxon>Arthropoda</taxon>
        <taxon>Chelicerata</taxon>
        <taxon>Arachnida</taxon>
        <taxon>Araneae</taxon>
        <taxon>Araneomorphae</taxon>
        <taxon>Entelegynae</taxon>
        <taxon>Araneoidea</taxon>
        <taxon>Nephilidae</taxon>
        <taxon>Trichonephila</taxon>
    </lineage>
</organism>
<name>A0A8X6UUV3_TRICX</name>